<evidence type="ECO:0000313" key="14">
    <source>
        <dbReference type="Proteomes" id="UP000504606"/>
    </source>
</evidence>
<feature type="domain" description="Endonuclease/exonuclease/phosphatase" evidence="13">
    <location>
        <begin position="174"/>
        <end position="410"/>
    </location>
</feature>
<comment type="cofactor">
    <cofactor evidence="1">
        <name>Mn(2+)</name>
        <dbReference type="ChEBI" id="CHEBI:29035"/>
    </cofactor>
</comment>
<evidence type="ECO:0000259" key="13">
    <source>
        <dbReference type="Pfam" id="PF03372"/>
    </source>
</evidence>
<dbReference type="FunFam" id="3.60.10.10:FF:000024">
    <property type="entry name" value="Tyrosyl-DNA phosphodiesterase 2"/>
    <property type="match status" value="1"/>
</dbReference>
<evidence type="ECO:0000256" key="10">
    <source>
        <dbReference type="ARBA" id="ARBA00023204"/>
    </source>
</evidence>
<evidence type="ECO:0000313" key="15">
    <source>
        <dbReference type="RefSeq" id="XP_026275622.2"/>
    </source>
</evidence>
<dbReference type="Pfam" id="PF03372">
    <property type="entry name" value="Exo_endo_phos"/>
    <property type="match status" value="1"/>
</dbReference>
<sequence length="440" mass="49863">MSSHVRNMWMTFHSNRYWWTFSHKVLVILKLRGYPCYLFILYPVTCLHKLCETSIMSDDEDIPDVTICQQRVEEFAQITGTDEACAQFYLQDRKWDLERSINAFFEAKASGGVNLMEDHDSEAPVVVVNIDQAVANQLAAVPPVALPLPKQAIRPLSHKHLQCSTKPPPEMTFITWNIDGLNSHNLKKRTKAVCVVIFESSPDVVFLQEVIPSTLSYIENKLPEYKCIASGDGEYFTATLLRRFTTYYDSHRVVDFPGSLMGRSLLVTEAHIGPLKLTLLNTHLESTADHAAERVNQLNKSLKEVTDAAKNRVVIFGGDLNLRDKELVLCGGLPNGVVDLWEAGGSRPECRYTWDMTRNTNTEMAGRFKPRCRFDRVYLRQSFPPAVKPKYFGLIGLQKVMGTQSFPSDHWGIKVHFDILDQDDSASSPAKKMKLETTVE</sequence>
<protein>
    <recommendedName>
        <fullName evidence="4">Tyrosyl-DNA phosphodiesterase 2</fullName>
    </recommendedName>
    <alternativeName>
        <fullName evidence="12">5'-tyrosyl-DNA phosphodiesterase</fullName>
    </alternativeName>
</protein>
<dbReference type="CDD" id="cd09080">
    <property type="entry name" value="TDP2"/>
    <property type="match status" value="1"/>
</dbReference>
<dbReference type="GO" id="GO:0003697">
    <property type="term" value="F:single-stranded DNA binding"/>
    <property type="evidence" value="ECO:0007669"/>
    <property type="project" value="TreeGrafter"/>
</dbReference>
<keyword evidence="6" id="KW-0479">Metal-binding</keyword>
<evidence type="ECO:0000256" key="1">
    <source>
        <dbReference type="ARBA" id="ARBA00001936"/>
    </source>
</evidence>
<dbReference type="GO" id="GO:0005737">
    <property type="term" value="C:cytoplasm"/>
    <property type="evidence" value="ECO:0007669"/>
    <property type="project" value="TreeGrafter"/>
</dbReference>
<evidence type="ECO:0000256" key="11">
    <source>
        <dbReference type="ARBA" id="ARBA00023242"/>
    </source>
</evidence>
<dbReference type="Gene3D" id="1.10.8.10">
    <property type="entry name" value="DNA helicase RuvA subunit, C-terminal domain"/>
    <property type="match status" value="1"/>
</dbReference>
<keyword evidence="7" id="KW-0227">DNA damage</keyword>
<keyword evidence="14" id="KW-1185">Reference proteome</keyword>
<evidence type="ECO:0000256" key="3">
    <source>
        <dbReference type="ARBA" id="ARBA00004322"/>
    </source>
</evidence>
<dbReference type="Pfam" id="PF14555">
    <property type="entry name" value="UBA_4"/>
    <property type="match status" value="1"/>
</dbReference>
<keyword evidence="8" id="KW-0378">Hydrolase</keyword>
<dbReference type="InterPro" id="IPR005135">
    <property type="entry name" value="Endo/exonuclease/phosphatase"/>
</dbReference>
<evidence type="ECO:0000256" key="4">
    <source>
        <dbReference type="ARBA" id="ARBA00017870"/>
    </source>
</evidence>
<dbReference type="GO" id="GO:0016605">
    <property type="term" value="C:PML body"/>
    <property type="evidence" value="ECO:0007669"/>
    <property type="project" value="UniProtKB-SubCell"/>
</dbReference>
<evidence type="ECO:0000256" key="9">
    <source>
        <dbReference type="ARBA" id="ARBA00022842"/>
    </source>
</evidence>
<dbReference type="Proteomes" id="UP000504606">
    <property type="component" value="Unplaced"/>
</dbReference>
<dbReference type="RefSeq" id="XP_026275622.2">
    <property type="nucleotide sequence ID" value="XM_026419837.2"/>
</dbReference>
<dbReference type="OrthoDB" id="9975959at2759"/>
<organism evidence="14 15">
    <name type="scientific">Frankliniella occidentalis</name>
    <name type="common">Western flower thrips</name>
    <name type="synonym">Euthrips occidentalis</name>
    <dbReference type="NCBI Taxonomy" id="133901"/>
    <lineage>
        <taxon>Eukaryota</taxon>
        <taxon>Metazoa</taxon>
        <taxon>Ecdysozoa</taxon>
        <taxon>Arthropoda</taxon>
        <taxon>Hexapoda</taxon>
        <taxon>Insecta</taxon>
        <taxon>Pterygota</taxon>
        <taxon>Neoptera</taxon>
        <taxon>Paraneoptera</taxon>
        <taxon>Thysanoptera</taxon>
        <taxon>Terebrantia</taxon>
        <taxon>Thripoidea</taxon>
        <taxon>Thripidae</taxon>
        <taxon>Frankliniella</taxon>
    </lineage>
</organism>
<gene>
    <name evidence="15" type="primary">LOC113204604</name>
</gene>
<dbReference type="AlphaFoldDB" id="A0A6J1S3L1"/>
<dbReference type="PANTHER" id="PTHR15822:SF4">
    <property type="entry name" value="TYROSYL-DNA PHOSPHODIESTERASE 2"/>
    <property type="match status" value="1"/>
</dbReference>
<dbReference type="GO" id="GO:0006302">
    <property type="term" value="P:double-strand break repair"/>
    <property type="evidence" value="ECO:0007669"/>
    <property type="project" value="TreeGrafter"/>
</dbReference>
<keyword evidence="5" id="KW-0540">Nuclease</keyword>
<keyword evidence="10" id="KW-0234">DNA repair</keyword>
<dbReference type="InterPro" id="IPR036691">
    <property type="entry name" value="Endo/exonu/phosph_ase_sf"/>
</dbReference>
<evidence type="ECO:0000256" key="5">
    <source>
        <dbReference type="ARBA" id="ARBA00022722"/>
    </source>
</evidence>
<evidence type="ECO:0000256" key="6">
    <source>
        <dbReference type="ARBA" id="ARBA00022723"/>
    </source>
</evidence>
<dbReference type="GeneID" id="113204604"/>
<dbReference type="CDD" id="cd14672">
    <property type="entry name" value="UBA_ceTYDP2_like"/>
    <property type="match status" value="1"/>
</dbReference>
<keyword evidence="11" id="KW-0539">Nucleus</keyword>
<dbReference type="GO" id="GO:0070260">
    <property type="term" value="F:5'-tyrosyl-DNA phosphodiesterase activity"/>
    <property type="evidence" value="ECO:0007669"/>
    <property type="project" value="TreeGrafter"/>
</dbReference>
<dbReference type="GO" id="GO:0046872">
    <property type="term" value="F:metal ion binding"/>
    <property type="evidence" value="ECO:0007669"/>
    <property type="project" value="UniProtKB-KW"/>
</dbReference>
<dbReference type="PANTHER" id="PTHR15822">
    <property type="entry name" value="TRAF AND TNF RECEPTOR-ASSOCIATED PROTEIN"/>
    <property type="match status" value="1"/>
</dbReference>
<comment type="cofactor">
    <cofactor evidence="2">
        <name>Mg(2+)</name>
        <dbReference type="ChEBI" id="CHEBI:18420"/>
    </cofactor>
</comment>
<evidence type="ECO:0000256" key="7">
    <source>
        <dbReference type="ARBA" id="ARBA00022763"/>
    </source>
</evidence>
<comment type="subcellular location">
    <subcellularLocation>
        <location evidence="3">Nucleus</location>
        <location evidence="3">PML body</location>
    </subcellularLocation>
</comment>
<keyword evidence="9" id="KW-0460">Magnesium</keyword>
<dbReference type="GO" id="GO:0004518">
    <property type="term" value="F:nuclease activity"/>
    <property type="evidence" value="ECO:0007669"/>
    <property type="project" value="UniProtKB-KW"/>
</dbReference>
<proteinExistence type="predicted"/>
<evidence type="ECO:0000256" key="2">
    <source>
        <dbReference type="ARBA" id="ARBA00001946"/>
    </source>
</evidence>
<dbReference type="InterPro" id="IPR051547">
    <property type="entry name" value="TDP2-like"/>
</dbReference>
<name>A0A6J1S3L1_FRAOC</name>
<accession>A0A6J1S3L1</accession>
<reference evidence="15" key="1">
    <citation type="submission" date="2025-08" db="UniProtKB">
        <authorList>
            <consortium name="RefSeq"/>
        </authorList>
    </citation>
    <scope>IDENTIFICATION</scope>
    <source>
        <tissue evidence="15">Whole organism</tissue>
    </source>
</reference>
<dbReference type="Gene3D" id="3.60.10.10">
    <property type="entry name" value="Endonuclease/exonuclease/phosphatase"/>
    <property type="match status" value="1"/>
</dbReference>
<dbReference type="SUPFAM" id="SSF46934">
    <property type="entry name" value="UBA-like"/>
    <property type="match status" value="1"/>
</dbReference>
<evidence type="ECO:0000256" key="8">
    <source>
        <dbReference type="ARBA" id="ARBA00022801"/>
    </source>
</evidence>
<dbReference type="SUPFAM" id="SSF56219">
    <property type="entry name" value="DNase I-like"/>
    <property type="match status" value="1"/>
</dbReference>
<dbReference type="InterPro" id="IPR009060">
    <property type="entry name" value="UBA-like_sf"/>
</dbReference>
<evidence type="ECO:0000256" key="12">
    <source>
        <dbReference type="ARBA" id="ARBA00031304"/>
    </source>
</evidence>